<protein>
    <submittedName>
        <fullName evidence="1">Uncharacterized protein</fullName>
    </submittedName>
</protein>
<evidence type="ECO:0000313" key="2">
    <source>
        <dbReference type="Proteomes" id="UP000287649"/>
    </source>
</evidence>
<dbReference type="EMBL" id="PIPX01000001">
    <property type="protein sequence ID" value="RUO55674.1"/>
    <property type="molecule type" value="Genomic_DNA"/>
</dbReference>
<gene>
    <name evidence="1" type="ORF">CWI70_02480</name>
</gene>
<accession>A0A432Y3Z5</accession>
<proteinExistence type="predicted"/>
<name>A0A432Y3Z5_9GAMM</name>
<reference evidence="2" key="1">
    <citation type="journal article" date="2018" name="Front. Microbiol.">
        <title>Genome-Based Analysis Reveals the Taxonomy and Diversity of the Family Idiomarinaceae.</title>
        <authorList>
            <person name="Liu Y."/>
            <person name="Lai Q."/>
            <person name="Shao Z."/>
        </authorList>
    </citation>
    <scope>NUCLEOTIDE SEQUENCE [LARGE SCALE GENOMIC DNA]</scope>
    <source>
        <strain evidence="2">PO-M2</strain>
    </source>
</reference>
<comment type="caution">
    <text evidence="1">The sequence shown here is derived from an EMBL/GenBank/DDBJ whole genome shotgun (WGS) entry which is preliminary data.</text>
</comment>
<dbReference type="SUPFAM" id="SSF75169">
    <property type="entry name" value="DsrEFH-like"/>
    <property type="match status" value="1"/>
</dbReference>
<dbReference type="InterPro" id="IPR027396">
    <property type="entry name" value="DsrEFH-like"/>
</dbReference>
<dbReference type="Gene3D" id="3.40.1260.10">
    <property type="entry name" value="DsrEFH-like"/>
    <property type="match status" value="1"/>
</dbReference>
<dbReference type="RefSeq" id="WP_126770259.1">
    <property type="nucleotide sequence ID" value="NZ_PIPX01000001.1"/>
</dbReference>
<evidence type="ECO:0000313" key="1">
    <source>
        <dbReference type="EMBL" id="RUO55674.1"/>
    </source>
</evidence>
<sequence>MTIYVIQTQAPDAPASWHGQAMYLALATLELNPQLVLLGDGLQHLQQGQDALHSERSLQKRYALLDLYECPAPLVVTENGSESTTDWVMDVQSVDHQQLANRLACAGKVLRF</sequence>
<dbReference type="Proteomes" id="UP000287649">
    <property type="component" value="Unassembled WGS sequence"/>
</dbReference>
<keyword evidence="2" id="KW-1185">Reference proteome</keyword>
<organism evidence="1 2">
    <name type="scientific">Pseudidiomarina homiensis</name>
    <dbReference type="NCBI Taxonomy" id="364198"/>
    <lineage>
        <taxon>Bacteria</taxon>
        <taxon>Pseudomonadati</taxon>
        <taxon>Pseudomonadota</taxon>
        <taxon>Gammaproteobacteria</taxon>
        <taxon>Alteromonadales</taxon>
        <taxon>Idiomarinaceae</taxon>
        <taxon>Pseudidiomarina</taxon>
    </lineage>
</organism>
<dbReference type="AlphaFoldDB" id="A0A432Y3Z5"/>
<dbReference type="OrthoDB" id="6237968at2"/>